<keyword evidence="1" id="KW-0812">Transmembrane</keyword>
<evidence type="ECO:0000256" key="1">
    <source>
        <dbReference type="SAM" id="Phobius"/>
    </source>
</evidence>
<keyword evidence="1" id="KW-0472">Membrane</keyword>
<evidence type="ECO:0000313" key="2">
    <source>
        <dbReference type="EMBL" id="PSS27963.1"/>
    </source>
</evidence>
<keyword evidence="1" id="KW-1133">Transmembrane helix</keyword>
<dbReference type="Proteomes" id="UP000241818">
    <property type="component" value="Unassembled WGS sequence"/>
</dbReference>
<reference evidence="2 3" key="1">
    <citation type="journal article" date="2018" name="New Phytol.">
        <title>Comparative genomics and transcriptomics depict ericoid mycorrhizal fungi as versatile saprotrophs and plant mutualists.</title>
        <authorList>
            <person name="Martino E."/>
            <person name="Morin E."/>
            <person name="Grelet G.A."/>
            <person name="Kuo A."/>
            <person name="Kohler A."/>
            <person name="Daghino S."/>
            <person name="Barry K.W."/>
            <person name="Cichocki N."/>
            <person name="Clum A."/>
            <person name="Dockter R.B."/>
            <person name="Hainaut M."/>
            <person name="Kuo R.C."/>
            <person name="LaButti K."/>
            <person name="Lindahl B.D."/>
            <person name="Lindquist E.A."/>
            <person name="Lipzen A."/>
            <person name="Khouja H.R."/>
            <person name="Magnuson J."/>
            <person name="Murat C."/>
            <person name="Ohm R.A."/>
            <person name="Singer S.W."/>
            <person name="Spatafora J.W."/>
            <person name="Wang M."/>
            <person name="Veneault-Fourrey C."/>
            <person name="Henrissat B."/>
            <person name="Grigoriev I.V."/>
            <person name="Martin F.M."/>
            <person name="Perotto S."/>
        </authorList>
    </citation>
    <scope>NUCLEOTIDE SEQUENCE [LARGE SCALE GENOMIC DNA]</scope>
    <source>
        <strain evidence="2 3">ATCC 22711</strain>
    </source>
</reference>
<name>A0A2T3BF56_AMORE</name>
<keyword evidence="3" id="KW-1185">Reference proteome</keyword>
<sequence>MLDDPDDDSILFILDIMLNIIFGVGITNRTGGFEMGAKKGEKMMSRRNELKDWIEYA</sequence>
<dbReference type="AlphaFoldDB" id="A0A2T3BF56"/>
<protein>
    <submittedName>
        <fullName evidence="2">Uncharacterized protein</fullName>
    </submittedName>
</protein>
<gene>
    <name evidence="2" type="ORF">M430DRAFT_32504</name>
</gene>
<dbReference type="GeneID" id="36574265"/>
<accession>A0A2T3BF56</accession>
<evidence type="ECO:0000313" key="3">
    <source>
        <dbReference type="Proteomes" id="UP000241818"/>
    </source>
</evidence>
<dbReference type="RefSeq" id="XP_024725488.1">
    <property type="nucleotide sequence ID" value="XM_024866184.1"/>
</dbReference>
<dbReference type="InParanoid" id="A0A2T3BF56"/>
<proteinExistence type="predicted"/>
<feature type="transmembrane region" description="Helical" evidence="1">
    <location>
        <begin position="12"/>
        <end position="37"/>
    </location>
</feature>
<dbReference type="EMBL" id="KZ679006">
    <property type="protein sequence ID" value="PSS27963.1"/>
    <property type="molecule type" value="Genomic_DNA"/>
</dbReference>
<organism evidence="2 3">
    <name type="scientific">Amorphotheca resinae ATCC 22711</name>
    <dbReference type="NCBI Taxonomy" id="857342"/>
    <lineage>
        <taxon>Eukaryota</taxon>
        <taxon>Fungi</taxon>
        <taxon>Dikarya</taxon>
        <taxon>Ascomycota</taxon>
        <taxon>Pezizomycotina</taxon>
        <taxon>Leotiomycetes</taxon>
        <taxon>Helotiales</taxon>
        <taxon>Amorphothecaceae</taxon>
        <taxon>Amorphotheca</taxon>
    </lineage>
</organism>